<keyword evidence="2 5" id="KW-0689">Ribosomal protein</keyword>
<dbReference type="PANTHER" id="PTHR11759">
    <property type="entry name" value="40S RIBOSOMAL PROTEIN S14/30S RIBOSOMAL PROTEIN S11"/>
    <property type="match status" value="1"/>
</dbReference>
<protein>
    <recommendedName>
        <fullName evidence="4 5">Small ribosomal subunit protein uS11</fullName>
    </recommendedName>
</protein>
<dbReference type="NCBIfam" id="NF003698">
    <property type="entry name" value="PRK05309.1"/>
    <property type="match status" value="1"/>
</dbReference>
<dbReference type="GO" id="GO:1990904">
    <property type="term" value="C:ribonucleoprotein complex"/>
    <property type="evidence" value="ECO:0007669"/>
    <property type="project" value="UniProtKB-KW"/>
</dbReference>
<comment type="similarity">
    <text evidence="1 5 6">Belongs to the universal ribosomal protein uS11 family.</text>
</comment>
<evidence type="ECO:0000256" key="3">
    <source>
        <dbReference type="ARBA" id="ARBA00023274"/>
    </source>
</evidence>
<dbReference type="Proteomes" id="UP000177629">
    <property type="component" value="Unassembled WGS sequence"/>
</dbReference>
<evidence type="ECO:0000256" key="2">
    <source>
        <dbReference type="ARBA" id="ARBA00022980"/>
    </source>
</evidence>
<comment type="subunit">
    <text evidence="5">Part of the 30S ribosomal subunit. Interacts with proteins S7 and S18. Binds to IF-3.</text>
</comment>
<sequence>MRRVAEEGEGQRRGPATAVAHILATWNNTIISLTNEKGDVLAQTSAGAIGFSGTKKSTPFAASRVAEATAEKAKRVGVSRISVVVKGVGAGRESAIRSLASHGLELTSIRDKTPIPHNGPRAPKPRRV</sequence>
<dbReference type="InterPro" id="IPR018102">
    <property type="entry name" value="Ribosomal_uS11_CS"/>
</dbReference>
<gene>
    <name evidence="5" type="primary">rpsK</name>
    <name evidence="8" type="ORF">A2806_02095</name>
</gene>
<dbReference type="GO" id="GO:0005840">
    <property type="term" value="C:ribosome"/>
    <property type="evidence" value="ECO:0007669"/>
    <property type="project" value="UniProtKB-KW"/>
</dbReference>
<dbReference type="InterPro" id="IPR001971">
    <property type="entry name" value="Ribosomal_uS11"/>
</dbReference>
<evidence type="ECO:0000256" key="1">
    <source>
        <dbReference type="ARBA" id="ARBA00006194"/>
    </source>
</evidence>
<keyword evidence="5" id="KW-0699">rRNA-binding</keyword>
<dbReference type="EMBL" id="MHSS01000013">
    <property type="protein sequence ID" value="OHA47894.1"/>
    <property type="molecule type" value="Genomic_DNA"/>
</dbReference>
<dbReference type="Gene3D" id="3.30.420.80">
    <property type="entry name" value="Ribosomal protein S11"/>
    <property type="match status" value="1"/>
</dbReference>
<organism evidence="8 9">
    <name type="scientific">Candidatus Terrybacteria bacterium RIFCSPHIGHO2_01_FULL_48_17</name>
    <dbReference type="NCBI Taxonomy" id="1802362"/>
    <lineage>
        <taxon>Bacteria</taxon>
        <taxon>Candidatus Terryibacteriota</taxon>
    </lineage>
</organism>
<keyword evidence="3 5" id="KW-0687">Ribonucleoprotein</keyword>
<evidence type="ECO:0000256" key="4">
    <source>
        <dbReference type="ARBA" id="ARBA00035160"/>
    </source>
</evidence>
<name>A0A1G2PHT5_9BACT</name>
<comment type="caution">
    <text evidence="8">The sequence shown here is derived from an EMBL/GenBank/DDBJ whole genome shotgun (WGS) entry which is preliminary data.</text>
</comment>
<accession>A0A1G2PHT5</accession>
<feature type="region of interest" description="Disordered" evidence="7">
    <location>
        <begin position="106"/>
        <end position="128"/>
    </location>
</feature>
<dbReference type="InterPro" id="IPR036967">
    <property type="entry name" value="Ribosomal_uS11_sf"/>
</dbReference>
<evidence type="ECO:0000313" key="9">
    <source>
        <dbReference type="Proteomes" id="UP000177629"/>
    </source>
</evidence>
<dbReference type="Pfam" id="PF00411">
    <property type="entry name" value="Ribosomal_S11"/>
    <property type="match status" value="1"/>
</dbReference>
<dbReference type="AlphaFoldDB" id="A0A1G2PHT5"/>
<comment type="function">
    <text evidence="5">Located on the platform of the 30S subunit, it bridges several disparate RNA helices of the 16S rRNA. Forms part of the Shine-Dalgarno cleft in the 70S ribosome.</text>
</comment>
<evidence type="ECO:0000256" key="6">
    <source>
        <dbReference type="RuleBase" id="RU003629"/>
    </source>
</evidence>
<evidence type="ECO:0000313" key="8">
    <source>
        <dbReference type="EMBL" id="OHA47894.1"/>
    </source>
</evidence>
<dbReference type="SUPFAM" id="SSF53137">
    <property type="entry name" value="Translational machinery components"/>
    <property type="match status" value="1"/>
</dbReference>
<keyword evidence="5" id="KW-0694">RNA-binding</keyword>
<dbReference type="GO" id="GO:0019843">
    <property type="term" value="F:rRNA binding"/>
    <property type="evidence" value="ECO:0007669"/>
    <property type="project" value="UniProtKB-UniRule"/>
</dbReference>
<evidence type="ECO:0000256" key="7">
    <source>
        <dbReference type="SAM" id="MobiDB-lite"/>
    </source>
</evidence>
<dbReference type="GO" id="GO:0003735">
    <property type="term" value="F:structural constituent of ribosome"/>
    <property type="evidence" value="ECO:0007669"/>
    <property type="project" value="InterPro"/>
</dbReference>
<evidence type="ECO:0000256" key="5">
    <source>
        <dbReference type="HAMAP-Rule" id="MF_01310"/>
    </source>
</evidence>
<dbReference type="GO" id="GO:0006412">
    <property type="term" value="P:translation"/>
    <property type="evidence" value="ECO:0007669"/>
    <property type="project" value="UniProtKB-UniRule"/>
</dbReference>
<proteinExistence type="inferred from homology"/>
<dbReference type="STRING" id="1802362.A2806_02095"/>
<dbReference type="PIRSF" id="PIRSF002131">
    <property type="entry name" value="Ribosomal_S11"/>
    <property type="match status" value="1"/>
</dbReference>
<dbReference type="HAMAP" id="MF_01310">
    <property type="entry name" value="Ribosomal_uS11"/>
    <property type="match status" value="1"/>
</dbReference>
<reference evidence="8 9" key="1">
    <citation type="journal article" date="2016" name="Nat. Commun.">
        <title>Thousands of microbial genomes shed light on interconnected biogeochemical processes in an aquifer system.</title>
        <authorList>
            <person name="Anantharaman K."/>
            <person name="Brown C.T."/>
            <person name="Hug L.A."/>
            <person name="Sharon I."/>
            <person name="Castelle C.J."/>
            <person name="Probst A.J."/>
            <person name="Thomas B.C."/>
            <person name="Singh A."/>
            <person name="Wilkins M.J."/>
            <person name="Karaoz U."/>
            <person name="Brodie E.L."/>
            <person name="Williams K.H."/>
            <person name="Hubbard S.S."/>
            <person name="Banfield J.F."/>
        </authorList>
    </citation>
    <scope>NUCLEOTIDE SEQUENCE [LARGE SCALE GENOMIC DNA]</scope>
</reference>
<dbReference type="PROSITE" id="PS00054">
    <property type="entry name" value="RIBOSOMAL_S11"/>
    <property type="match status" value="1"/>
</dbReference>